<gene>
    <name evidence="1" type="ORF">CGL56_10015</name>
</gene>
<reference evidence="1 2" key="1">
    <citation type="submission" date="2017-10" db="EMBL/GenBank/DDBJ databases">
        <title>The draft genome sequence of Lewinella marina KCTC 32374.</title>
        <authorList>
            <person name="Wang K."/>
        </authorList>
    </citation>
    <scope>NUCLEOTIDE SEQUENCE [LARGE SCALE GENOMIC DNA]</scope>
    <source>
        <strain evidence="1 2">MKG-38</strain>
    </source>
</reference>
<dbReference type="Gene3D" id="3.30.470.10">
    <property type="match status" value="1"/>
</dbReference>
<dbReference type="SUPFAM" id="SSF56752">
    <property type="entry name" value="D-aminoacid aminotransferase-like PLP-dependent enzymes"/>
    <property type="match status" value="1"/>
</dbReference>
<accession>A0A2G0CFN1</accession>
<proteinExistence type="predicted"/>
<dbReference type="InterPro" id="IPR001544">
    <property type="entry name" value="Aminotrans_IV"/>
</dbReference>
<dbReference type="InterPro" id="IPR043131">
    <property type="entry name" value="BCAT-like_N"/>
</dbReference>
<evidence type="ECO:0000313" key="1">
    <source>
        <dbReference type="EMBL" id="PHK98788.1"/>
    </source>
</evidence>
<dbReference type="EMBL" id="PDLO01000003">
    <property type="protein sequence ID" value="PHK98788.1"/>
    <property type="molecule type" value="Genomic_DNA"/>
</dbReference>
<organism evidence="1 2">
    <name type="scientific">Neolewinella marina</name>
    <dbReference type="NCBI Taxonomy" id="438751"/>
    <lineage>
        <taxon>Bacteria</taxon>
        <taxon>Pseudomonadati</taxon>
        <taxon>Bacteroidota</taxon>
        <taxon>Saprospiria</taxon>
        <taxon>Saprospirales</taxon>
        <taxon>Lewinellaceae</taxon>
        <taxon>Neolewinella</taxon>
    </lineage>
</organism>
<evidence type="ECO:0008006" key="3">
    <source>
        <dbReference type="Google" id="ProtNLM"/>
    </source>
</evidence>
<name>A0A2G0CFN1_9BACT</name>
<keyword evidence="2" id="KW-1185">Reference proteome</keyword>
<dbReference type="OrthoDB" id="1148709at2"/>
<comment type="caution">
    <text evidence="1">The sequence shown here is derived from an EMBL/GenBank/DDBJ whole genome shotgun (WGS) entry which is preliminary data.</text>
</comment>
<dbReference type="Proteomes" id="UP000226437">
    <property type="component" value="Unassembled WGS sequence"/>
</dbReference>
<dbReference type="InterPro" id="IPR043132">
    <property type="entry name" value="BCAT-like_C"/>
</dbReference>
<dbReference type="Pfam" id="PF01063">
    <property type="entry name" value="Aminotran_4"/>
    <property type="match status" value="1"/>
</dbReference>
<dbReference type="InterPro" id="IPR036038">
    <property type="entry name" value="Aminotransferase-like"/>
</dbReference>
<sequence length="205" mass="23455">MKKPATPRLLETIRLEDGRAALLDRHQERMDRSRTLHYGKQGSLKLAAILEGLDLPQQGVHKLRLVYGATLEHWEVQPYTVRPVRSLRVVEGNGLNYSHKYADRSGIEALLEERQDCDDILIIQRQHLTDSSYANLALYDGSRWYTPAWPLLRGARRAQLIADGVIQPTIIRRRDLVHFEQIRLFNAMMDWSEGPVVPLTAVAGI</sequence>
<dbReference type="Gene3D" id="3.20.10.10">
    <property type="entry name" value="D-amino Acid Aminotransferase, subunit A, domain 2"/>
    <property type="match status" value="1"/>
</dbReference>
<dbReference type="AlphaFoldDB" id="A0A2G0CFN1"/>
<evidence type="ECO:0000313" key="2">
    <source>
        <dbReference type="Proteomes" id="UP000226437"/>
    </source>
</evidence>
<dbReference type="RefSeq" id="WP_099106398.1">
    <property type="nucleotide sequence ID" value="NZ_JAATJF010000001.1"/>
</dbReference>
<dbReference type="GO" id="GO:0003824">
    <property type="term" value="F:catalytic activity"/>
    <property type="evidence" value="ECO:0007669"/>
    <property type="project" value="InterPro"/>
</dbReference>
<protein>
    <recommendedName>
        <fullName evidence="3">4-amino-4-deoxychorismate lyase</fullName>
    </recommendedName>
</protein>